<keyword evidence="1" id="KW-1133">Transmembrane helix</keyword>
<keyword evidence="3" id="KW-1185">Reference proteome</keyword>
<feature type="transmembrane region" description="Helical" evidence="1">
    <location>
        <begin position="57"/>
        <end position="82"/>
    </location>
</feature>
<sequence>MNKSLKVQRIRCRIRFLLANLSKVLIFGVFVLCMALLIVNVFEISVNTFFTNYLIDFFSYLVIGISIIFNYEVLKLVLWWGIMHFSKEDSKMMFEYNETTSLYFINRIRSTKTYLLGISFAMGVLFLISIVISVFFNPVGVILIVMLSIGYTVLDIKLIFNFLTGKLSGDYISGSLYMDDCYLLSKECCGFNEGADVDDTLIINI</sequence>
<dbReference type="Proteomes" id="UP000829517">
    <property type="component" value="Unassembled WGS sequence"/>
</dbReference>
<reference evidence="2 3" key="1">
    <citation type="submission" date="2021-01" db="EMBL/GenBank/DDBJ databases">
        <title>Genome sequencing of Joostella atrarenae M1-2 (= KCTC 23194).</title>
        <authorList>
            <person name="Zakaria M.R."/>
            <person name="Lam M.Q."/>
            <person name="Chong C.S."/>
        </authorList>
    </citation>
    <scope>NUCLEOTIDE SEQUENCE [LARGE SCALE GENOMIC DNA]</scope>
    <source>
        <strain evidence="2 3">M1-2</strain>
    </source>
</reference>
<proteinExistence type="predicted"/>
<accession>A0ABS9J758</accession>
<evidence type="ECO:0000313" key="2">
    <source>
        <dbReference type="EMBL" id="MCF8716268.1"/>
    </source>
</evidence>
<evidence type="ECO:0000313" key="3">
    <source>
        <dbReference type="Proteomes" id="UP000829517"/>
    </source>
</evidence>
<organism evidence="2 3">
    <name type="scientific">Joostella atrarenae</name>
    <dbReference type="NCBI Taxonomy" id="679257"/>
    <lineage>
        <taxon>Bacteria</taxon>
        <taxon>Pseudomonadati</taxon>
        <taxon>Bacteroidota</taxon>
        <taxon>Flavobacteriia</taxon>
        <taxon>Flavobacteriales</taxon>
        <taxon>Flavobacteriaceae</taxon>
        <taxon>Joostella</taxon>
    </lineage>
</organism>
<keyword evidence="1" id="KW-0812">Transmembrane</keyword>
<gene>
    <name evidence="2" type="ORF">JM658_15665</name>
</gene>
<feature type="transmembrane region" description="Helical" evidence="1">
    <location>
        <begin position="114"/>
        <end position="136"/>
    </location>
</feature>
<feature type="transmembrane region" description="Helical" evidence="1">
    <location>
        <begin position="142"/>
        <end position="163"/>
    </location>
</feature>
<protein>
    <submittedName>
        <fullName evidence="2">Uncharacterized protein</fullName>
    </submittedName>
</protein>
<comment type="caution">
    <text evidence="2">The sequence shown here is derived from an EMBL/GenBank/DDBJ whole genome shotgun (WGS) entry which is preliminary data.</text>
</comment>
<name>A0ABS9J758_9FLAO</name>
<dbReference type="RefSeq" id="WP_236960498.1">
    <property type="nucleotide sequence ID" value="NZ_JAETXX010000014.1"/>
</dbReference>
<evidence type="ECO:0000256" key="1">
    <source>
        <dbReference type="SAM" id="Phobius"/>
    </source>
</evidence>
<keyword evidence="1" id="KW-0472">Membrane</keyword>
<feature type="transmembrane region" description="Helical" evidence="1">
    <location>
        <begin position="21"/>
        <end position="42"/>
    </location>
</feature>
<dbReference type="EMBL" id="JAETXX010000014">
    <property type="protein sequence ID" value="MCF8716268.1"/>
    <property type="molecule type" value="Genomic_DNA"/>
</dbReference>